<evidence type="ECO:0000313" key="1">
    <source>
        <dbReference type="EMBL" id="SUZ70018.1"/>
    </source>
</evidence>
<gene>
    <name evidence="1" type="ORF">METZ01_LOCUS22872</name>
</gene>
<sequence>VHLLGDALASRNVHAAIHDARRLCQVL</sequence>
<dbReference type="EMBL" id="UINC01001078">
    <property type="protein sequence ID" value="SUZ70018.1"/>
    <property type="molecule type" value="Genomic_DNA"/>
</dbReference>
<dbReference type="AlphaFoldDB" id="A0A381PU19"/>
<reference evidence="1" key="1">
    <citation type="submission" date="2018-05" db="EMBL/GenBank/DDBJ databases">
        <authorList>
            <person name="Lanie J.A."/>
            <person name="Ng W.-L."/>
            <person name="Kazmierczak K.M."/>
            <person name="Andrzejewski T.M."/>
            <person name="Davidsen T.M."/>
            <person name="Wayne K.J."/>
            <person name="Tettelin H."/>
            <person name="Glass J.I."/>
            <person name="Rusch D."/>
            <person name="Podicherti R."/>
            <person name="Tsui H.-C.T."/>
            <person name="Winkler M.E."/>
        </authorList>
    </citation>
    <scope>NUCLEOTIDE SEQUENCE</scope>
</reference>
<accession>A0A381PU19</accession>
<feature type="non-terminal residue" evidence="1">
    <location>
        <position position="1"/>
    </location>
</feature>
<protein>
    <submittedName>
        <fullName evidence="1">Uncharacterized protein</fullName>
    </submittedName>
</protein>
<proteinExistence type="predicted"/>
<name>A0A381PU19_9ZZZZ</name>
<organism evidence="1">
    <name type="scientific">marine metagenome</name>
    <dbReference type="NCBI Taxonomy" id="408172"/>
    <lineage>
        <taxon>unclassified sequences</taxon>
        <taxon>metagenomes</taxon>
        <taxon>ecological metagenomes</taxon>
    </lineage>
</organism>